<organism evidence="1 2">
    <name type="scientific">Nocardioides jishulii</name>
    <dbReference type="NCBI Taxonomy" id="2575440"/>
    <lineage>
        <taxon>Bacteria</taxon>
        <taxon>Bacillati</taxon>
        <taxon>Actinomycetota</taxon>
        <taxon>Actinomycetes</taxon>
        <taxon>Propionibacteriales</taxon>
        <taxon>Nocardioidaceae</taxon>
        <taxon>Nocardioides</taxon>
    </lineage>
</organism>
<evidence type="ECO:0000313" key="1">
    <source>
        <dbReference type="EMBL" id="TKI60614.1"/>
    </source>
</evidence>
<proteinExistence type="predicted"/>
<protein>
    <submittedName>
        <fullName evidence="1">Uncharacterized protein</fullName>
    </submittedName>
</protein>
<dbReference type="RefSeq" id="WP_137066921.1">
    <property type="nucleotide sequence ID" value="NZ_CP040748.1"/>
</dbReference>
<dbReference type="OrthoDB" id="5144898at2"/>
<name>A0A4U2YIW3_9ACTN</name>
<dbReference type="Proteomes" id="UP000307808">
    <property type="component" value="Unassembled WGS sequence"/>
</dbReference>
<reference evidence="1 2" key="1">
    <citation type="submission" date="2019-04" db="EMBL/GenBank/DDBJ databases">
        <authorList>
            <person name="Dong K."/>
        </authorList>
    </citation>
    <scope>NUCLEOTIDE SEQUENCE [LARGE SCALE GENOMIC DNA]</scope>
    <source>
        <strain evidence="2">dk3543</strain>
    </source>
</reference>
<keyword evidence="2" id="KW-1185">Reference proteome</keyword>
<comment type="caution">
    <text evidence="1">The sequence shown here is derived from an EMBL/GenBank/DDBJ whole genome shotgun (WGS) entry which is preliminary data.</text>
</comment>
<gene>
    <name evidence="1" type="ORF">FC770_13895</name>
</gene>
<sequence>MRWGRRDHAVHVPTLLPRERILAHAVAEDGSVIAGTRDALHVVPADGADPTRVPWELVEAAEWDAETSTFRVSEVGEWGAERPESAFVLGESRLLLELVRERVTASIVLQRHVAVPGGGMRVIARRSPHGGTDPLWVYEYDATVDPTDPRVREAAAAALAQAKDEVGLA</sequence>
<evidence type="ECO:0000313" key="2">
    <source>
        <dbReference type="Proteomes" id="UP000307808"/>
    </source>
</evidence>
<accession>A0A4U2YIW3</accession>
<dbReference type="EMBL" id="SZPY01000004">
    <property type="protein sequence ID" value="TKI60614.1"/>
    <property type="molecule type" value="Genomic_DNA"/>
</dbReference>
<dbReference type="AlphaFoldDB" id="A0A4U2YIW3"/>